<keyword evidence="5" id="KW-1185">Reference proteome</keyword>
<feature type="domain" description="CPW-WPC" evidence="3">
    <location>
        <begin position="349"/>
        <end position="409"/>
    </location>
</feature>
<feature type="compositionally biased region" description="Basic and acidic residues" evidence="1">
    <location>
        <begin position="574"/>
        <end position="594"/>
    </location>
</feature>
<dbReference type="NCBIfam" id="TIGR01492">
    <property type="entry name" value="CPW_WPC"/>
    <property type="match status" value="8"/>
</dbReference>
<feature type="domain" description="CPW-WPC" evidence="3">
    <location>
        <begin position="223"/>
        <end position="283"/>
    </location>
</feature>
<feature type="transmembrane region" description="Helical" evidence="2">
    <location>
        <begin position="7"/>
        <end position="31"/>
    </location>
</feature>
<evidence type="ECO:0000256" key="2">
    <source>
        <dbReference type="SAM" id="Phobius"/>
    </source>
</evidence>
<dbReference type="AlphaFoldDB" id="A0A1J1HCE7"/>
<keyword evidence="2" id="KW-1133">Transmembrane helix</keyword>
<evidence type="ECO:0000256" key="1">
    <source>
        <dbReference type="SAM" id="MobiDB-lite"/>
    </source>
</evidence>
<feature type="domain" description="CPW-WPC" evidence="3">
    <location>
        <begin position="286"/>
        <end position="346"/>
    </location>
</feature>
<feature type="region of interest" description="Disordered" evidence="1">
    <location>
        <begin position="574"/>
        <end position="606"/>
    </location>
</feature>
<dbReference type="RefSeq" id="XP_028535294.1">
    <property type="nucleotide sequence ID" value="XM_028679596.1"/>
</dbReference>
<dbReference type="InterPro" id="IPR006387">
    <property type="entry name" value="CPW_WPC_dom"/>
</dbReference>
<feature type="domain" description="CPW-WPC" evidence="3">
    <location>
        <begin position="164"/>
        <end position="222"/>
    </location>
</feature>
<feature type="compositionally biased region" description="Acidic residues" evidence="1">
    <location>
        <begin position="595"/>
        <end position="604"/>
    </location>
</feature>
<dbReference type="KEGG" id="prel:PRELSG_1450800"/>
<protein>
    <submittedName>
        <fullName evidence="4">CPW-WPC family protein, putative</fullName>
    </submittedName>
</protein>
<feature type="domain" description="CPW-WPC" evidence="3">
    <location>
        <begin position="769"/>
        <end position="833"/>
    </location>
</feature>
<evidence type="ECO:0000259" key="3">
    <source>
        <dbReference type="SMART" id="SM01099"/>
    </source>
</evidence>
<gene>
    <name evidence="4" type="ORF">PRELSG_1450800</name>
</gene>
<dbReference type="OrthoDB" id="359569at2759"/>
<evidence type="ECO:0000313" key="4">
    <source>
        <dbReference type="EMBL" id="CRH02774.1"/>
    </source>
</evidence>
<feature type="domain" description="CPW-WPC" evidence="3">
    <location>
        <begin position="977"/>
        <end position="1045"/>
    </location>
</feature>
<dbReference type="Proteomes" id="UP000220158">
    <property type="component" value="Chromosome 14"/>
</dbReference>
<dbReference type="OMA" id="CPYNWLL"/>
<keyword evidence="2" id="KW-0812">Transmembrane</keyword>
<dbReference type="SMART" id="SM01099">
    <property type="entry name" value="CPW_WPC"/>
    <property type="match status" value="10"/>
</dbReference>
<reference evidence="4 5" key="1">
    <citation type="submission" date="2015-04" db="EMBL/GenBank/DDBJ databases">
        <authorList>
            <consortium name="Pathogen Informatics"/>
        </authorList>
    </citation>
    <scope>NUCLEOTIDE SEQUENCE [LARGE SCALE GENOMIC DNA]</scope>
    <source>
        <strain evidence="4 5">SGS1</strain>
    </source>
</reference>
<feature type="domain" description="CPW-WPC" evidence="3">
    <location>
        <begin position="835"/>
        <end position="913"/>
    </location>
</feature>
<name>A0A1J1HCE7_PLARL</name>
<sequence>MCSSKYISFFLIFLIITINCFNKFFLLTYTINDNKNKLENLLNITNNNNEFNDLSSFSEELIKSFSFTLKNVPLVLLKEKVKNQVIKASNNLNLPNPDEELCEINYSELCPENWINFGDGMNCLSPINYKGPCEKKVSFKNATAISKYKFSIECHVSWPCTGTCIEDFSKECPYEWILNKDICEAPKSYKGKCVKKKKFSNFSEAEKKIWSDECNINWPCYDKNYDFNILCPINWKMNPDHKSCLAPVSYIGPCVNILYLFDLNEKEKLSLGRKCNIEWPTHVKKELDLNSLCPIGWKISDLENIVCNAPLSYNGPCGKKISFENFSKEEKLEFSQKCDVQWALLDEKLQNFDLPCPYNWVLVEKEENICISPVEYQGPCENIFSFKNYTKEMKSAWSSSCNTVFINGNVNNIEEINKHRENKILNKKKIFGISKKNTFNLNPSINNGPIGYKGSLYEGEVLNADDETEYLPNKSNLNYSNKIIEIEDIGDRNDKNFILTDEKVKDLILLKESSDDEGLRASIDETIKNLKGKYSKEAYFSFIEIGMLNNLYNNNKLENEYNLKEDIYSYKKNEKEYKDNNENDDEYEHKNKYDYEDEHEDDDEYEHKNKYDYEDEHEDDDEYEHKNKYNYEDEHEDENESDINKNYLNENSTYKTNMGEILYEDNITETKNLYENYKIENENFSYNDICLEKDYTKCPIGWTQINNKECLAPKSYIKNLRKCSSILNIGDIVKNVYDVAHNMSFVTVDIEERKKLEKKCNIKFPCKECERDYVRVNCPLGWTDIGDGNCKAPNDYSLYLKELCNTVVNFKYTTPVFKRNWSYLCKSDWPCFSVCEKNYGNICPLGYKLINERIEKNNENIYVCANEYWKEYNYSDFGNEAETNICHVIEIYNSTILKKEIERKCKVTWPCLNKCEENFYQTCPYNWLLKDNKCIAPYYYNPPKGCENSFDILSFNIFDKYLFSNRCFAPWPCRNSCQQDWSNSCPDEWILTKRKINNNKNIRYFCKSSDKYKGICDEEYDLTDFTFLQKQDFSFRCSVKWPCGNSLHHSRNWQKENIYNDTNFKKLNTLKFYSPYYSSLYKKYKTSFF</sequence>
<feature type="domain" description="CPW-WPC" evidence="3">
    <location>
        <begin position="915"/>
        <end position="975"/>
    </location>
</feature>
<feature type="domain" description="CPW-WPC" evidence="3">
    <location>
        <begin position="102"/>
        <end position="162"/>
    </location>
</feature>
<organism evidence="4 5">
    <name type="scientific">Plasmodium relictum</name>
    <dbReference type="NCBI Taxonomy" id="85471"/>
    <lineage>
        <taxon>Eukaryota</taxon>
        <taxon>Sar</taxon>
        <taxon>Alveolata</taxon>
        <taxon>Apicomplexa</taxon>
        <taxon>Aconoidasida</taxon>
        <taxon>Haemosporida</taxon>
        <taxon>Plasmodiidae</taxon>
        <taxon>Plasmodium</taxon>
        <taxon>Plasmodium (Haemamoeba)</taxon>
    </lineage>
</organism>
<keyword evidence="2" id="KW-0472">Membrane</keyword>
<accession>A0A1J1HCE7</accession>
<dbReference type="VEuPathDB" id="PlasmoDB:PRELSG_1450800"/>
<feature type="domain" description="CPW-WPC" evidence="3">
    <location>
        <begin position="690"/>
        <end position="768"/>
    </location>
</feature>
<dbReference type="GeneID" id="39738940"/>
<dbReference type="EMBL" id="LN835309">
    <property type="protein sequence ID" value="CRH02774.1"/>
    <property type="molecule type" value="Genomic_DNA"/>
</dbReference>
<dbReference type="Pfam" id="PF09717">
    <property type="entry name" value="CPW_WPC"/>
    <property type="match status" value="9"/>
</dbReference>
<proteinExistence type="predicted"/>
<evidence type="ECO:0000313" key="5">
    <source>
        <dbReference type="Proteomes" id="UP000220158"/>
    </source>
</evidence>